<organism evidence="1 2">
    <name type="scientific">Caldanaerobacter subterraneus subsp. yonseiensis KB-1</name>
    <dbReference type="NCBI Taxonomy" id="1388761"/>
    <lineage>
        <taxon>Bacteria</taxon>
        <taxon>Bacillati</taxon>
        <taxon>Bacillota</taxon>
        <taxon>Clostridia</taxon>
        <taxon>Thermoanaerobacterales</taxon>
        <taxon>Thermoanaerobacteraceae</taxon>
        <taxon>Caldanaerobacter</taxon>
    </lineage>
</organism>
<comment type="caution">
    <text evidence="1">The sequence shown here is derived from an EMBL/GenBank/DDBJ whole genome shotgun (WGS) entry which is preliminary data.</text>
</comment>
<evidence type="ECO:0000313" key="1">
    <source>
        <dbReference type="EMBL" id="ERM91242.1"/>
    </source>
</evidence>
<dbReference type="AlphaFoldDB" id="U5CT02"/>
<sequence length="65" mass="7755">MEKTKNKLRKHKTKGSFIEAGNWCKKYGNFITDRTVKKCKKENNMHPKGCTYCIYYSYRAISRDI</sequence>
<dbReference type="EMBL" id="AXDC01000036">
    <property type="protein sequence ID" value="ERM91242.1"/>
    <property type="molecule type" value="Genomic_DNA"/>
</dbReference>
<dbReference type="RefSeq" id="WP_022588593.1">
    <property type="nucleotide sequence ID" value="NZ_AXDC01000036.1"/>
</dbReference>
<name>U5CT02_CALSX</name>
<gene>
    <name evidence="1" type="ORF">O163_11460</name>
</gene>
<evidence type="ECO:0000313" key="2">
    <source>
        <dbReference type="Proteomes" id="UP000016856"/>
    </source>
</evidence>
<proteinExistence type="predicted"/>
<protein>
    <submittedName>
        <fullName evidence="1">Uncharacterized protein</fullName>
    </submittedName>
</protein>
<accession>U5CT02</accession>
<dbReference type="Proteomes" id="UP000016856">
    <property type="component" value="Unassembled WGS sequence"/>
</dbReference>
<reference evidence="1 2" key="1">
    <citation type="journal article" date="2013" name="Genome Announc.">
        <title>Draft Genome Sequence of an Anaerobic and Extremophilic Bacterium, Caldanaerobacter yonseiensis, Isolated from a Geothermal Hot Stream.</title>
        <authorList>
            <person name="Lee S.J."/>
            <person name="Lee Y.J."/>
            <person name="Park G.S."/>
            <person name="Kim B.C."/>
            <person name="Lee S.J."/>
            <person name="Shin J.H."/>
            <person name="Lee D.W."/>
        </authorList>
    </citation>
    <scope>NUCLEOTIDE SEQUENCE [LARGE SCALE GENOMIC DNA]</scope>
    <source>
        <strain evidence="1 2">KB-1</strain>
    </source>
</reference>
<dbReference type="PATRIC" id="fig|1388761.3.peg.2308"/>